<proteinExistence type="predicted"/>
<sequence length="378" mass="41882">MSSGLFQEFEKQTAEDWTEKLRGDLRGQPVESLLWKTQGISGRPFYTAENLDFEPFNYSRFSDEPTLFGDRYWVNYQPIVVEDDKAANQKALGALENGATGIVFQLSAAPDWGLLLKDIQPAYCSLSFVLSEAIQTADFITSYSQYLSKADVDIEKVSGFISTAHSRLASTGKLKSLEVAVVKEENTALSLALTLAELIEKVDQLTSNGAQVEDCVSNTFFRQTISNDFFLEIAKHRALRKLAQSVISAYGINEPSVQIISQAGPWTAEIDDPHSFMLHATTQAMSAIIGGTDGLIVQPFYNIFPEKHSLAERIARNISSILSEESYLNKMVDPAAGSYYIEELTHTLYNDALTLLQKIEDNGGLSKTDVEQLKSEAQ</sequence>
<dbReference type="EMBL" id="LRPC01000001">
    <property type="protein sequence ID" value="KYG78328.1"/>
    <property type="molecule type" value="Genomic_DNA"/>
</dbReference>
<dbReference type="OrthoDB" id="9762378at2"/>
<dbReference type="PANTHER" id="PTHR48101">
    <property type="entry name" value="METHYLMALONYL-COA MUTASE, MITOCHONDRIAL-RELATED"/>
    <property type="match status" value="1"/>
</dbReference>
<dbReference type="STRING" id="333140.AWW68_06055"/>
<dbReference type="Proteomes" id="UP000075606">
    <property type="component" value="Unassembled WGS sequence"/>
</dbReference>
<evidence type="ECO:0000259" key="1">
    <source>
        <dbReference type="Pfam" id="PF01642"/>
    </source>
</evidence>
<dbReference type="Pfam" id="PF01642">
    <property type="entry name" value="MM_CoA_mutase"/>
    <property type="match status" value="1"/>
</dbReference>
<dbReference type="GO" id="GO:0031419">
    <property type="term" value="F:cobalamin binding"/>
    <property type="evidence" value="ECO:0007669"/>
    <property type="project" value="InterPro"/>
</dbReference>
<dbReference type="InterPro" id="IPR006099">
    <property type="entry name" value="MeMalonylCoA_mutase_a/b_cat"/>
</dbReference>
<dbReference type="PANTHER" id="PTHR48101:SF1">
    <property type="entry name" value="METHYLMALONYL-COA MUTASE, LARGE SUBUNIT"/>
    <property type="match status" value="1"/>
</dbReference>
<evidence type="ECO:0000313" key="3">
    <source>
        <dbReference type="Proteomes" id="UP000075606"/>
    </source>
</evidence>
<evidence type="ECO:0000313" key="2">
    <source>
        <dbReference type="EMBL" id="KYG78328.1"/>
    </source>
</evidence>
<accession>A0A150XHX4</accession>
<name>A0A150XHX4_9BACT</name>
<comment type="caution">
    <text evidence="2">The sequence shown here is derived from an EMBL/GenBank/DDBJ whole genome shotgun (WGS) entry which is preliminary data.</text>
</comment>
<dbReference type="Gene3D" id="3.20.20.240">
    <property type="entry name" value="Methylmalonyl-CoA mutase"/>
    <property type="match status" value="2"/>
</dbReference>
<dbReference type="AlphaFoldDB" id="A0A150XHX4"/>
<feature type="domain" description="Methylmalonyl-CoA mutase alpha/beta chain catalytic" evidence="1">
    <location>
        <begin position="188"/>
        <end position="367"/>
    </location>
</feature>
<reference evidence="2 3" key="1">
    <citation type="submission" date="2016-01" db="EMBL/GenBank/DDBJ databases">
        <title>Genome sequencing of Roseivirga spongicola UST030701-084.</title>
        <authorList>
            <person name="Selvaratnam C."/>
            <person name="Thevarajoo S."/>
            <person name="Goh K.M."/>
            <person name="Ee R."/>
            <person name="Chan K.-G."/>
            <person name="Chong C.S."/>
        </authorList>
    </citation>
    <scope>NUCLEOTIDE SEQUENCE [LARGE SCALE GENOMIC DNA]</scope>
    <source>
        <strain evidence="2 3">UST030701-084</strain>
    </source>
</reference>
<dbReference type="InterPro" id="IPR016176">
    <property type="entry name" value="Cbl-dep_enz_cat"/>
</dbReference>
<dbReference type="GO" id="GO:0016866">
    <property type="term" value="F:intramolecular transferase activity"/>
    <property type="evidence" value="ECO:0007669"/>
    <property type="project" value="InterPro"/>
</dbReference>
<protein>
    <recommendedName>
        <fullName evidence="1">Methylmalonyl-CoA mutase alpha/beta chain catalytic domain-containing protein</fullName>
    </recommendedName>
</protein>
<dbReference type="RefSeq" id="WP_068217864.1">
    <property type="nucleotide sequence ID" value="NZ_LRPC01000001.1"/>
</dbReference>
<organism evidence="2 3">
    <name type="scientific">Roseivirga spongicola</name>
    <dbReference type="NCBI Taxonomy" id="333140"/>
    <lineage>
        <taxon>Bacteria</taxon>
        <taxon>Pseudomonadati</taxon>
        <taxon>Bacteroidota</taxon>
        <taxon>Cytophagia</taxon>
        <taxon>Cytophagales</taxon>
        <taxon>Roseivirgaceae</taxon>
        <taxon>Roseivirga</taxon>
    </lineage>
</organism>
<keyword evidence="3" id="KW-1185">Reference proteome</keyword>
<dbReference type="SUPFAM" id="SSF51703">
    <property type="entry name" value="Cobalamin (vitamin B12)-dependent enzymes"/>
    <property type="match status" value="1"/>
</dbReference>
<gene>
    <name evidence="2" type="ORF">AWW68_06055</name>
</gene>